<dbReference type="Gene3D" id="3.30.420.10">
    <property type="entry name" value="Ribonuclease H-like superfamily/Ribonuclease H"/>
    <property type="match status" value="1"/>
</dbReference>
<dbReference type="InterPro" id="IPR012337">
    <property type="entry name" value="RNaseH-like_sf"/>
</dbReference>
<dbReference type="PANTHER" id="PTHR47723">
    <property type="entry name" value="OS05G0353850 PROTEIN"/>
    <property type="match status" value="1"/>
</dbReference>
<evidence type="ECO:0000259" key="1">
    <source>
        <dbReference type="Pfam" id="PF13456"/>
    </source>
</evidence>
<keyword evidence="3" id="KW-1185">Reference proteome</keyword>
<feature type="domain" description="RNase H type-1" evidence="1">
    <location>
        <begin position="159"/>
        <end position="276"/>
    </location>
</feature>
<organism evidence="2 3">
    <name type="scientific">Hibiscus syriacus</name>
    <name type="common">Rose of Sharon</name>
    <dbReference type="NCBI Taxonomy" id="106335"/>
    <lineage>
        <taxon>Eukaryota</taxon>
        <taxon>Viridiplantae</taxon>
        <taxon>Streptophyta</taxon>
        <taxon>Embryophyta</taxon>
        <taxon>Tracheophyta</taxon>
        <taxon>Spermatophyta</taxon>
        <taxon>Magnoliopsida</taxon>
        <taxon>eudicotyledons</taxon>
        <taxon>Gunneridae</taxon>
        <taxon>Pentapetalae</taxon>
        <taxon>rosids</taxon>
        <taxon>malvids</taxon>
        <taxon>Malvales</taxon>
        <taxon>Malvaceae</taxon>
        <taxon>Malvoideae</taxon>
        <taxon>Hibiscus</taxon>
    </lineage>
</organism>
<evidence type="ECO:0000313" key="2">
    <source>
        <dbReference type="EMBL" id="KAE8732261.1"/>
    </source>
</evidence>
<gene>
    <name evidence="2" type="ORF">F3Y22_tig00002237pilonHSYRG01189</name>
</gene>
<dbReference type="PANTHER" id="PTHR47723:SF19">
    <property type="entry name" value="POLYNUCLEOTIDYL TRANSFERASE, RIBONUCLEASE H-LIKE SUPERFAMILY PROTEIN"/>
    <property type="match status" value="1"/>
</dbReference>
<dbReference type="Pfam" id="PF13456">
    <property type="entry name" value="RVT_3"/>
    <property type="match status" value="1"/>
</dbReference>
<protein>
    <recommendedName>
        <fullName evidence="1">RNase H type-1 domain-containing protein</fullName>
    </recommendedName>
</protein>
<dbReference type="InterPro" id="IPR044730">
    <property type="entry name" value="RNase_H-like_dom_plant"/>
</dbReference>
<dbReference type="GO" id="GO:0004523">
    <property type="term" value="F:RNA-DNA hybrid ribonuclease activity"/>
    <property type="evidence" value="ECO:0007669"/>
    <property type="project" value="InterPro"/>
</dbReference>
<dbReference type="InterPro" id="IPR002156">
    <property type="entry name" value="RNaseH_domain"/>
</dbReference>
<dbReference type="InterPro" id="IPR053151">
    <property type="entry name" value="RNase_H-like"/>
</dbReference>
<dbReference type="SUPFAM" id="SSF53098">
    <property type="entry name" value="Ribonuclease H-like"/>
    <property type="match status" value="1"/>
</dbReference>
<sequence>MSVTSMAASNGDWRWQEFDYLLPLDVILRITVIKTPENRLSCDTIGWRCNINRTFSVKPAYKLNVGSESEIRNPLWNANQRFRACDTANKDVGHVLKWCPLALQNQPANNDRIITCSRRLVELSVKANSEENVVHSRVIASVDMNIRWNPPTLYWIKINMDGARCSATGHASCAGVARNDNGDWCFGFNKFIGICSILDVELWAAYYGLRLAWAAGYHHIILELDSMSAIRVIKYDQRNKHSLRWHLEELWNRDWTIQIEHNRREGNKIVDALAKKKDRFR</sequence>
<dbReference type="EMBL" id="VEPZ02000167">
    <property type="protein sequence ID" value="KAE8732261.1"/>
    <property type="molecule type" value="Genomic_DNA"/>
</dbReference>
<reference evidence="2" key="1">
    <citation type="submission" date="2019-09" db="EMBL/GenBank/DDBJ databases">
        <title>Draft genome information of white flower Hibiscus syriacus.</title>
        <authorList>
            <person name="Kim Y.-M."/>
        </authorList>
    </citation>
    <scope>NUCLEOTIDE SEQUENCE [LARGE SCALE GENOMIC DNA]</scope>
    <source>
        <strain evidence="2">YM2019G1</strain>
    </source>
</reference>
<accession>A0A6A3CYF9</accession>
<dbReference type="CDD" id="cd06222">
    <property type="entry name" value="RNase_H_like"/>
    <property type="match status" value="1"/>
</dbReference>
<dbReference type="Proteomes" id="UP000436088">
    <property type="component" value="Unassembled WGS sequence"/>
</dbReference>
<proteinExistence type="predicted"/>
<dbReference type="GO" id="GO:0003676">
    <property type="term" value="F:nucleic acid binding"/>
    <property type="evidence" value="ECO:0007669"/>
    <property type="project" value="InterPro"/>
</dbReference>
<dbReference type="AlphaFoldDB" id="A0A6A3CYF9"/>
<dbReference type="InterPro" id="IPR036397">
    <property type="entry name" value="RNaseH_sf"/>
</dbReference>
<evidence type="ECO:0000313" key="3">
    <source>
        <dbReference type="Proteomes" id="UP000436088"/>
    </source>
</evidence>
<comment type="caution">
    <text evidence="2">The sequence shown here is derived from an EMBL/GenBank/DDBJ whole genome shotgun (WGS) entry which is preliminary data.</text>
</comment>
<name>A0A6A3CYF9_HIBSY</name>